<accession>A0A1R3HM98</accession>
<reference evidence="2" key="1">
    <citation type="submission" date="2013-09" db="EMBL/GenBank/DDBJ databases">
        <title>Corchorus olitorius genome sequencing.</title>
        <authorList>
            <person name="Alam M."/>
            <person name="Haque M.S."/>
            <person name="Islam M.S."/>
            <person name="Emdad E.M."/>
            <person name="Islam M.M."/>
            <person name="Ahmed B."/>
            <person name="Halim A."/>
            <person name="Hossen Q.M.M."/>
            <person name="Hossain M.Z."/>
            <person name="Ahmed R."/>
            <person name="Khan M.M."/>
            <person name="Islam R."/>
            <person name="Rashid M.M."/>
            <person name="Khan S.A."/>
            <person name="Rahman M.S."/>
            <person name="Alam M."/>
            <person name="Yahiya A.S."/>
            <person name="Khan M.S."/>
            <person name="Azam M.S."/>
            <person name="Haque T."/>
            <person name="Lashkar M.Z.H."/>
            <person name="Akhand A.I."/>
            <person name="Morshed G."/>
            <person name="Roy S."/>
            <person name="Uddin K.S."/>
            <person name="Rabeya T."/>
            <person name="Hossain A.S."/>
            <person name="Chowdhury A."/>
            <person name="Snigdha A.R."/>
            <person name="Mortoza M.S."/>
            <person name="Matin S.A."/>
            <person name="Hoque S.M.E."/>
            <person name="Islam M.K."/>
            <person name="Roy D.K."/>
            <person name="Haider R."/>
            <person name="Moosa M.M."/>
            <person name="Elias S.M."/>
            <person name="Hasan A.M."/>
            <person name="Jahan S."/>
            <person name="Shafiuddin M."/>
            <person name="Mahmood N."/>
            <person name="Shommy N.S."/>
        </authorList>
    </citation>
    <scope>NUCLEOTIDE SEQUENCE [LARGE SCALE GENOMIC DNA]</scope>
    <source>
        <strain evidence="2">cv. O-4</strain>
    </source>
</reference>
<keyword evidence="2" id="KW-1185">Reference proteome</keyword>
<comment type="caution">
    <text evidence="1">The sequence shown here is derived from an EMBL/GenBank/DDBJ whole genome shotgun (WGS) entry which is preliminary data.</text>
</comment>
<sequence>MSSVRRVENLRKGGQGEKMRMAPVLEGCELAQNRFKNPLR</sequence>
<name>A0A1R3HM98_9ROSI</name>
<dbReference type="EMBL" id="AWUE01019805">
    <property type="protein sequence ID" value="OMO71428.1"/>
    <property type="molecule type" value="Genomic_DNA"/>
</dbReference>
<organism evidence="1 2">
    <name type="scientific">Corchorus olitorius</name>
    <dbReference type="NCBI Taxonomy" id="93759"/>
    <lineage>
        <taxon>Eukaryota</taxon>
        <taxon>Viridiplantae</taxon>
        <taxon>Streptophyta</taxon>
        <taxon>Embryophyta</taxon>
        <taxon>Tracheophyta</taxon>
        <taxon>Spermatophyta</taxon>
        <taxon>Magnoliopsida</taxon>
        <taxon>eudicotyledons</taxon>
        <taxon>Gunneridae</taxon>
        <taxon>Pentapetalae</taxon>
        <taxon>rosids</taxon>
        <taxon>malvids</taxon>
        <taxon>Malvales</taxon>
        <taxon>Malvaceae</taxon>
        <taxon>Grewioideae</taxon>
        <taxon>Apeibeae</taxon>
        <taxon>Corchorus</taxon>
    </lineage>
</organism>
<dbReference type="AlphaFoldDB" id="A0A1R3HM98"/>
<evidence type="ECO:0000313" key="2">
    <source>
        <dbReference type="Proteomes" id="UP000187203"/>
    </source>
</evidence>
<gene>
    <name evidence="1" type="ORF">COLO4_28259</name>
</gene>
<protein>
    <submittedName>
        <fullName evidence="1">Uncharacterized protein</fullName>
    </submittedName>
</protein>
<proteinExistence type="predicted"/>
<dbReference type="Proteomes" id="UP000187203">
    <property type="component" value="Unassembled WGS sequence"/>
</dbReference>
<evidence type="ECO:0000313" key="1">
    <source>
        <dbReference type="EMBL" id="OMO71428.1"/>
    </source>
</evidence>